<dbReference type="InterPro" id="IPR007695">
    <property type="entry name" value="DNA_mismatch_repair_MutS-lik_N"/>
</dbReference>
<dbReference type="GO" id="GO:0030983">
    <property type="term" value="F:mismatched DNA binding"/>
    <property type="evidence" value="ECO:0007669"/>
    <property type="project" value="InterPro"/>
</dbReference>
<dbReference type="SUPFAM" id="SSF55271">
    <property type="entry name" value="DNA repair protein MutS, domain I"/>
    <property type="match status" value="1"/>
</dbReference>
<evidence type="ECO:0000313" key="3">
    <source>
        <dbReference type="Proteomes" id="UP000305848"/>
    </source>
</evidence>
<dbReference type="AlphaFoldDB" id="A0A4U3KVE0"/>
<dbReference type="OrthoDB" id="1057128at2"/>
<dbReference type="RefSeq" id="WP_137263092.1">
    <property type="nucleotide sequence ID" value="NZ_SZQL01000015.1"/>
</dbReference>
<dbReference type="Pfam" id="PF01624">
    <property type="entry name" value="MutS_I"/>
    <property type="match status" value="1"/>
</dbReference>
<sequence length="105" mass="12145">MTINIISKDGEANLRNNSFLAWQHIKMKYMDAIILVRHENEYYTFGSDAEIVAGLLNIEPVKDGEERITCRLPYYYTDWLLPKLVKAGYRVALGEPLYFKLKGVS</sequence>
<evidence type="ECO:0000313" key="2">
    <source>
        <dbReference type="EMBL" id="TKK66360.1"/>
    </source>
</evidence>
<dbReference type="GO" id="GO:0005524">
    <property type="term" value="F:ATP binding"/>
    <property type="evidence" value="ECO:0007669"/>
    <property type="project" value="InterPro"/>
</dbReference>
<proteinExistence type="predicted"/>
<dbReference type="Proteomes" id="UP000305848">
    <property type="component" value="Unassembled WGS sequence"/>
</dbReference>
<dbReference type="EMBL" id="SZQL01000015">
    <property type="protein sequence ID" value="TKK66360.1"/>
    <property type="molecule type" value="Genomic_DNA"/>
</dbReference>
<dbReference type="Gene3D" id="3.40.1170.10">
    <property type="entry name" value="DNA repair protein MutS, domain I"/>
    <property type="match status" value="1"/>
</dbReference>
<gene>
    <name evidence="2" type="ORF">FC093_17410</name>
</gene>
<accession>A0A4U3KVE0</accession>
<protein>
    <recommendedName>
        <fullName evidence="1">DNA mismatch repair protein MutS-like N-terminal domain-containing protein</fullName>
    </recommendedName>
</protein>
<organism evidence="2 3">
    <name type="scientific">Ilyomonas limi</name>
    <dbReference type="NCBI Taxonomy" id="2575867"/>
    <lineage>
        <taxon>Bacteria</taxon>
        <taxon>Pseudomonadati</taxon>
        <taxon>Bacteroidota</taxon>
        <taxon>Chitinophagia</taxon>
        <taxon>Chitinophagales</taxon>
        <taxon>Chitinophagaceae</taxon>
        <taxon>Ilyomonas</taxon>
    </lineage>
</organism>
<dbReference type="InterPro" id="IPR016151">
    <property type="entry name" value="DNA_mismatch_repair_MutS_N"/>
</dbReference>
<keyword evidence="3" id="KW-1185">Reference proteome</keyword>
<name>A0A4U3KVE0_9BACT</name>
<evidence type="ECO:0000259" key="1">
    <source>
        <dbReference type="Pfam" id="PF01624"/>
    </source>
</evidence>
<feature type="domain" description="DNA mismatch repair protein MutS-like N-terminal" evidence="1">
    <location>
        <begin position="22"/>
        <end position="94"/>
    </location>
</feature>
<reference evidence="2 3" key="1">
    <citation type="submission" date="2019-05" db="EMBL/GenBank/DDBJ databases">
        <title>Panacibacter sp. strain 17mud1-8 Genome sequencing and assembly.</title>
        <authorList>
            <person name="Chhetri G."/>
        </authorList>
    </citation>
    <scope>NUCLEOTIDE SEQUENCE [LARGE SCALE GENOMIC DNA]</scope>
    <source>
        <strain evidence="2 3">17mud1-8</strain>
    </source>
</reference>
<comment type="caution">
    <text evidence="2">The sequence shown here is derived from an EMBL/GenBank/DDBJ whole genome shotgun (WGS) entry which is preliminary data.</text>
</comment>
<dbReference type="GO" id="GO:0006298">
    <property type="term" value="P:mismatch repair"/>
    <property type="evidence" value="ECO:0007669"/>
    <property type="project" value="InterPro"/>
</dbReference>